<keyword evidence="3 9" id="KW-0378">Hydrolase</keyword>
<comment type="function">
    <text evidence="6 9">Nucleoside triphosphate pyrophosphatase that hydrolyzes 7-methyl-GTP (m(7)GTP). May have a dual role in cell division arrest and in preventing the incorporation of modified nucleotides into cellular nucleic acids.</text>
</comment>
<dbReference type="FunFam" id="3.90.950.10:FF:000005">
    <property type="entry name" value="7-methyl-GTP pyrophosphatase"/>
    <property type="match status" value="1"/>
</dbReference>
<evidence type="ECO:0000313" key="10">
    <source>
        <dbReference type="EMBL" id="MBB3059973.1"/>
    </source>
</evidence>
<reference evidence="10 11" key="1">
    <citation type="submission" date="2020-08" db="EMBL/GenBank/DDBJ databases">
        <title>Genomic Encyclopedia of Type Strains, Phase III (KMG-III): the genomes of soil and plant-associated and newly described type strains.</title>
        <authorList>
            <person name="Whitman W."/>
        </authorList>
    </citation>
    <scope>NUCLEOTIDE SEQUENCE [LARGE SCALE GENOMIC DNA]</scope>
    <source>
        <strain evidence="10 11">CECT 8799</strain>
    </source>
</reference>
<feature type="site" description="Important for substrate specificity" evidence="9">
    <location>
        <position position="71"/>
    </location>
</feature>
<dbReference type="PANTHER" id="PTHR43213">
    <property type="entry name" value="BIFUNCTIONAL DTTP/UTP PYROPHOSPHATASE/METHYLTRANSFERASE PROTEIN-RELATED"/>
    <property type="match status" value="1"/>
</dbReference>
<comment type="catalytic activity">
    <reaction evidence="5 9">
        <text>N(7)-methyl-GTP + H2O = N(7)-methyl-GMP + diphosphate + H(+)</text>
        <dbReference type="Rhea" id="RHEA:58744"/>
        <dbReference type="ChEBI" id="CHEBI:15377"/>
        <dbReference type="ChEBI" id="CHEBI:15378"/>
        <dbReference type="ChEBI" id="CHEBI:33019"/>
        <dbReference type="ChEBI" id="CHEBI:58285"/>
        <dbReference type="ChEBI" id="CHEBI:87133"/>
    </reaction>
</comment>
<keyword evidence="2 9" id="KW-0963">Cytoplasm</keyword>
<name>A0A7W4W966_9GAMM</name>
<dbReference type="Proteomes" id="UP000535937">
    <property type="component" value="Unassembled WGS sequence"/>
</dbReference>
<dbReference type="EMBL" id="JACHWZ010000003">
    <property type="protein sequence ID" value="MBB3059973.1"/>
    <property type="molecule type" value="Genomic_DNA"/>
</dbReference>
<comment type="similarity">
    <text evidence="7 9">Belongs to the Maf family. YceF subfamily.</text>
</comment>
<feature type="site" description="Important for substrate specificity" evidence="9">
    <location>
        <position position="155"/>
    </location>
</feature>
<dbReference type="InterPro" id="IPR003697">
    <property type="entry name" value="Maf-like"/>
</dbReference>
<evidence type="ECO:0000256" key="6">
    <source>
        <dbReference type="ARBA" id="ARBA00053369"/>
    </source>
</evidence>
<dbReference type="NCBIfam" id="TIGR00172">
    <property type="entry name" value="maf"/>
    <property type="match status" value="1"/>
</dbReference>
<evidence type="ECO:0000256" key="2">
    <source>
        <dbReference type="ARBA" id="ARBA00022490"/>
    </source>
</evidence>
<dbReference type="EC" id="3.6.1.-" evidence="9"/>
<dbReference type="GO" id="GO:0009117">
    <property type="term" value="P:nucleotide metabolic process"/>
    <property type="evidence" value="ECO:0007669"/>
    <property type="project" value="UniProtKB-KW"/>
</dbReference>
<dbReference type="HAMAP" id="MF_00528">
    <property type="entry name" value="Maf"/>
    <property type="match status" value="1"/>
</dbReference>
<feature type="site" description="Important for substrate specificity" evidence="9">
    <location>
        <position position="13"/>
    </location>
</feature>
<evidence type="ECO:0000256" key="9">
    <source>
        <dbReference type="HAMAP-Rule" id="MF_00528"/>
    </source>
</evidence>
<gene>
    <name evidence="10" type="ORF">FHS09_000786</name>
</gene>
<keyword evidence="11" id="KW-1185">Reference proteome</keyword>
<evidence type="ECO:0000256" key="1">
    <source>
        <dbReference type="ARBA" id="ARBA00004496"/>
    </source>
</evidence>
<dbReference type="CDD" id="cd00555">
    <property type="entry name" value="Maf"/>
    <property type="match status" value="1"/>
</dbReference>
<dbReference type="GO" id="GO:0047429">
    <property type="term" value="F:nucleoside triphosphate diphosphatase activity"/>
    <property type="evidence" value="ECO:0007669"/>
    <property type="project" value="InterPro"/>
</dbReference>
<proteinExistence type="inferred from homology"/>
<comment type="caution">
    <text evidence="10">The sequence shown here is derived from an EMBL/GenBank/DDBJ whole genome shotgun (WGS) entry which is preliminary data.</text>
</comment>
<dbReference type="Pfam" id="PF02545">
    <property type="entry name" value="Maf"/>
    <property type="match status" value="1"/>
</dbReference>
<sequence length="194" mass="21374">MPRPLILASSSPYRRALFEQLQLPFEADSPHINEEALPGEAARDLAQRLAAEKAQALRAAHPRALIIGSDQVAECDGHILGKPEERDRAVEQLRLCCGRAVHFHTGLSLLDAASGEQRTELETFTVHFRRLTGAQIDRYVEREKPFDCAGSFKVEGLGITLFEKMEGSDMNSLIGLPLIRLVTMLGTFGVDPLA</sequence>
<protein>
    <recommendedName>
        <fullName evidence="8 9">7-methyl-GTP pyrophosphatase</fullName>
        <shortName evidence="9">m(7)GTP pyrophosphatase</shortName>
        <ecNumber evidence="9">3.6.1.-</ecNumber>
    </recommendedName>
</protein>
<accession>A0A7W4W966</accession>
<evidence type="ECO:0000313" key="11">
    <source>
        <dbReference type="Proteomes" id="UP000535937"/>
    </source>
</evidence>
<dbReference type="PIRSF" id="PIRSF006305">
    <property type="entry name" value="Maf"/>
    <property type="match status" value="1"/>
</dbReference>
<evidence type="ECO:0000256" key="4">
    <source>
        <dbReference type="ARBA" id="ARBA00023080"/>
    </source>
</evidence>
<comment type="cofactor">
    <cofactor evidence="9">
        <name>a divalent metal cation</name>
        <dbReference type="ChEBI" id="CHEBI:60240"/>
    </cofactor>
</comment>
<evidence type="ECO:0000256" key="3">
    <source>
        <dbReference type="ARBA" id="ARBA00022801"/>
    </source>
</evidence>
<dbReference type="AlphaFoldDB" id="A0A7W4W966"/>
<evidence type="ECO:0000256" key="7">
    <source>
        <dbReference type="ARBA" id="ARBA00060749"/>
    </source>
</evidence>
<evidence type="ECO:0000256" key="8">
    <source>
        <dbReference type="ARBA" id="ARBA00068163"/>
    </source>
</evidence>
<dbReference type="InterPro" id="IPR029001">
    <property type="entry name" value="ITPase-like_fam"/>
</dbReference>
<dbReference type="PANTHER" id="PTHR43213:SF10">
    <property type="entry name" value="7-METHYL-GTP PYROPHOSPHATASE"/>
    <property type="match status" value="1"/>
</dbReference>
<feature type="active site" description="Proton acceptor" evidence="9">
    <location>
        <position position="70"/>
    </location>
</feature>
<evidence type="ECO:0000256" key="5">
    <source>
        <dbReference type="ARBA" id="ARBA00050213"/>
    </source>
</evidence>
<dbReference type="RefSeq" id="WP_183456893.1">
    <property type="nucleotide sequence ID" value="NZ_JACHWZ010000003.1"/>
</dbReference>
<organism evidence="10 11">
    <name type="scientific">Microbulbifer rhizosphaerae</name>
    <dbReference type="NCBI Taxonomy" id="1562603"/>
    <lineage>
        <taxon>Bacteria</taxon>
        <taxon>Pseudomonadati</taxon>
        <taxon>Pseudomonadota</taxon>
        <taxon>Gammaproteobacteria</taxon>
        <taxon>Cellvibrionales</taxon>
        <taxon>Microbulbiferaceae</taxon>
        <taxon>Microbulbifer</taxon>
    </lineage>
</organism>
<comment type="subcellular location">
    <subcellularLocation>
        <location evidence="1 9">Cytoplasm</location>
    </subcellularLocation>
</comment>
<dbReference type="GO" id="GO:0005737">
    <property type="term" value="C:cytoplasm"/>
    <property type="evidence" value="ECO:0007669"/>
    <property type="project" value="UniProtKB-SubCell"/>
</dbReference>
<dbReference type="SUPFAM" id="SSF52972">
    <property type="entry name" value="ITPase-like"/>
    <property type="match status" value="1"/>
</dbReference>
<keyword evidence="4 9" id="KW-0546">Nucleotide metabolism</keyword>
<comment type="caution">
    <text evidence="9">Lacks conserved residue(s) required for the propagation of feature annotation.</text>
</comment>
<dbReference type="Gene3D" id="3.90.950.10">
    <property type="match status" value="1"/>
</dbReference>